<keyword evidence="2" id="KW-0238">DNA-binding</keyword>
<feature type="compositionally biased region" description="Pro residues" evidence="5">
    <location>
        <begin position="40"/>
        <end position="50"/>
    </location>
</feature>
<accession>A0A834L887</accession>
<evidence type="ECO:0000256" key="3">
    <source>
        <dbReference type="ARBA" id="ARBA00023163"/>
    </source>
</evidence>
<evidence type="ECO:0000256" key="1">
    <source>
        <dbReference type="ARBA" id="ARBA00023015"/>
    </source>
</evidence>
<keyword evidence="9" id="KW-1185">Reference proteome</keyword>
<keyword evidence="6" id="KW-0732">Signal</keyword>
<dbReference type="Proteomes" id="UP000626092">
    <property type="component" value="Unassembled WGS sequence"/>
</dbReference>
<dbReference type="AlphaFoldDB" id="A0A834L887"/>
<evidence type="ECO:0000256" key="2">
    <source>
        <dbReference type="ARBA" id="ARBA00023125"/>
    </source>
</evidence>
<keyword evidence="1" id="KW-0805">Transcription regulation</keyword>
<dbReference type="GO" id="GO:0006355">
    <property type="term" value="P:regulation of DNA-templated transcription"/>
    <property type="evidence" value="ECO:0007669"/>
    <property type="project" value="InterPro"/>
</dbReference>
<dbReference type="GO" id="GO:0003677">
    <property type="term" value="F:DNA binding"/>
    <property type="evidence" value="ECO:0007669"/>
    <property type="project" value="UniProtKB-KW"/>
</dbReference>
<evidence type="ECO:0000256" key="5">
    <source>
        <dbReference type="SAM" id="MobiDB-lite"/>
    </source>
</evidence>
<dbReference type="Gene3D" id="2.170.150.80">
    <property type="entry name" value="NAC domain"/>
    <property type="match status" value="1"/>
</dbReference>
<dbReference type="InterPro" id="IPR003441">
    <property type="entry name" value="NAC-dom"/>
</dbReference>
<feature type="domain" description="NAC" evidence="7">
    <location>
        <begin position="124"/>
        <end position="275"/>
    </location>
</feature>
<evidence type="ECO:0000256" key="4">
    <source>
        <dbReference type="ARBA" id="ARBA00023242"/>
    </source>
</evidence>
<name>A0A834L887_RHOSS</name>
<evidence type="ECO:0000313" key="9">
    <source>
        <dbReference type="Proteomes" id="UP000626092"/>
    </source>
</evidence>
<dbReference type="InterPro" id="IPR036093">
    <property type="entry name" value="NAC_dom_sf"/>
</dbReference>
<feature type="signal peptide" evidence="6">
    <location>
        <begin position="1"/>
        <end position="24"/>
    </location>
</feature>
<feature type="chain" id="PRO_5032408930" description="NAC domain-containing protein" evidence="6">
    <location>
        <begin position="25"/>
        <end position="331"/>
    </location>
</feature>
<dbReference type="SUPFAM" id="SSF101941">
    <property type="entry name" value="NAC domain"/>
    <property type="match status" value="1"/>
</dbReference>
<dbReference type="OrthoDB" id="1255195at2759"/>
<sequence>MKGGSATIVFMSVCIGMWMTIALATEEPKSLPLSRSPPATLKPPLAPSPVPADHKPPPTVPPVPARQNPPSTAYLHLMECEKLTGDAAECIREYWVRDFNKEYCCSIFQQVIQCPGGRSTVLIEFTGASVGPKTERMDLDYFLMHQLNNKFTNQPVLIDRLIIANLSNHNPQDFFPGDWHGTKECYVLTPRRYLYGLVFRPDHRPGNGYWKGTTPGNVIFGKDGLGGVKKNLCFYEGENTPFLRNDLEFYLHKSKLESRTASAGKSSSLLRTTSELPTEKLNKSIVLMLDVKYFLLHISQVVEQRELRKESDGNGLNAIVTGLFKSSILFS</sequence>
<keyword evidence="4" id="KW-0539">Nucleus</keyword>
<reference evidence="8" key="1">
    <citation type="submission" date="2019-11" db="EMBL/GenBank/DDBJ databases">
        <authorList>
            <person name="Liu Y."/>
            <person name="Hou J."/>
            <person name="Li T.-Q."/>
            <person name="Guan C.-H."/>
            <person name="Wu X."/>
            <person name="Wu H.-Z."/>
            <person name="Ling F."/>
            <person name="Zhang R."/>
            <person name="Shi X.-G."/>
            <person name="Ren J.-P."/>
            <person name="Chen E.-F."/>
            <person name="Sun J.-M."/>
        </authorList>
    </citation>
    <scope>NUCLEOTIDE SEQUENCE</scope>
    <source>
        <strain evidence="8">Adult_tree_wgs_1</strain>
        <tissue evidence="8">Leaves</tissue>
    </source>
</reference>
<dbReference type="Pfam" id="PF02365">
    <property type="entry name" value="NAM"/>
    <property type="match status" value="1"/>
</dbReference>
<keyword evidence="3" id="KW-0804">Transcription</keyword>
<gene>
    <name evidence="8" type="ORF">RHSIM_Rhsim12G0175300</name>
</gene>
<feature type="region of interest" description="Disordered" evidence="5">
    <location>
        <begin position="32"/>
        <end position="66"/>
    </location>
</feature>
<evidence type="ECO:0000256" key="6">
    <source>
        <dbReference type="SAM" id="SignalP"/>
    </source>
</evidence>
<evidence type="ECO:0000313" key="8">
    <source>
        <dbReference type="EMBL" id="KAF7123335.1"/>
    </source>
</evidence>
<comment type="caution">
    <text evidence="8">The sequence shown here is derived from an EMBL/GenBank/DDBJ whole genome shotgun (WGS) entry which is preliminary data.</text>
</comment>
<evidence type="ECO:0000259" key="7">
    <source>
        <dbReference type="PROSITE" id="PS51005"/>
    </source>
</evidence>
<organism evidence="8 9">
    <name type="scientific">Rhododendron simsii</name>
    <name type="common">Sims's rhododendron</name>
    <dbReference type="NCBI Taxonomy" id="118357"/>
    <lineage>
        <taxon>Eukaryota</taxon>
        <taxon>Viridiplantae</taxon>
        <taxon>Streptophyta</taxon>
        <taxon>Embryophyta</taxon>
        <taxon>Tracheophyta</taxon>
        <taxon>Spermatophyta</taxon>
        <taxon>Magnoliopsida</taxon>
        <taxon>eudicotyledons</taxon>
        <taxon>Gunneridae</taxon>
        <taxon>Pentapetalae</taxon>
        <taxon>asterids</taxon>
        <taxon>Ericales</taxon>
        <taxon>Ericaceae</taxon>
        <taxon>Ericoideae</taxon>
        <taxon>Rhodoreae</taxon>
        <taxon>Rhododendron</taxon>
    </lineage>
</organism>
<protein>
    <recommendedName>
        <fullName evidence="7">NAC domain-containing protein</fullName>
    </recommendedName>
</protein>
<dbReference type="PROSITE" id="PS51005">
    <property type="entry name" value="NAC"/>
    <property type="match status" value="1"/>
</dbReference>
<dbReference type="EMBL" id="WJXA01000012">
    <property type="protein sequence ID" value="KAF7123335.1"/>
    <property type="molecule type" value="Genomic_DNA"/>
</dbReference>
<proteinExistence type="predicted"/>